<feature type="compositionally biased region" description="Low complexity" evidence="1">
    <location>
        <begin position="137"/>
        <end position="147"/>
    </location>
</feature>
<protein>
    <submittedName>
        <fullName evidence="4">Uncharacterized protein</fullName>
    </submittedName>
</protein>
<feature type="compositionally biased region" description="Basic and acidic residues" evidence="1">
    <location>
        <begin position="185"/>
        <end position="205"/>
    </location>
</feature>
<dbReference type="RefSeq" id="XP_072618814.1">
    <property type="nucleotide sequence ID" value="XM_072762713.1"/>
</dbReference>
<proteinExistence type="predicted"/>
<feature type="region of interest" description="Disordered" evidence="1">
    <location>
        <begin position="97"/>
        <end position="153"/>
    </location>
</feature>
<accession>A0ABM5AVJ4</accession>
<feature type="compositionally biased region" description="Gly residues" evidence="1">
    <location>
        <begin position="104"/>
        <end position="115"/>
    </location>
</feature>
<dbReference type="GeneID" id="112928940"/>
<evidence type="ECO:0000256" key="1">
    <source>
        <dbReference type="SAM" id="MobiDB-lite"/>
    </source>
</evidence>
<gene>
    <name evidence="4" type="primary">LOC112928940</name>
</gene>
<dbReference type="Proteomes" id="UP001652641">
    <property type="component" value="Chromosome 7"/>
</dbReference>
<feature type="region of interest" description="Disordered" evidence="1">
    <location>
        <begin position="24"/>
        <end position="73"/>
    </location>
</feature>
<evidence type="ECO:0000313" key="3">
    <source>
        <dbReference type="Proteomes" id="UP001652641"/>
    </source>
</evidence>
<feature type="signal peptide" evidence="2">
    <location>
        <begin position="1"/>
        <end position="18"/>
    </location>
</feature>
<evidence type="ECO:0000256" key="2">
    <source>
        <dbReference type="SAM" id="SignalP"/>
    </source>
</evidence>
<feature type="chain" id="PRO_5047041859" evidence="2">
    <location>
        <begin position="19"/>
        <end position="205"/>
    </location>
</feature>
<keyword evidence="2" id="KW-0732">Signal</keyword>
<organism evidence="3 4">
    <name type="scientific">Vulpes vulpes</name>
    <name type="common">Red fox</name>
    <dbReference type="NCBI Taxonomy" id="9627"/>
    <lineage>
        <taxon>Eukaryota</taxon>
        <taxon>Metazoa</taxon>
        <taxon>Chordata</taxon>
        <taxon>Craniata</taxon>
        <taxon>Vertebrata</taxon>
        <taxon>Euteleostomi</taxon>
        <taxon>Mammalia</taxon>
        <taxon>Eutheria</taxon>
        <taxon>Laurasiatheria</taxon>
        <taxon>Carnivora</taxon>
        <taxon>Caniformia</taxon>
        <taxon>Canidae</taxon>
        <taxon>Vulpes</taxon>
    </lineage>
</organism>
<reference evidence="4" key="1">
    <citation type="submission" date="2025-08" db="UniProtKB">
        <authorList>
            <consortium name="RefSeq"/>
        </authorList>
    </citation>
    <scope>IDENTIFICATION</scope>
    <source>
        <tissue evidence="4">Cell line</tissue>
    </source>
</reference>
<evidence type="ECO:0000313" key="4">
    <source>
        <dbReference type="RefSeq" id="XP_072618814.1"/>
    </source>
</evidence>
<name>A0ABM5AVJ4_VULVU</name>
<sequence length="205" mass="21119">MFVLLRALFPLEVAGCHMAPPELLRARERENPTSSLGGDRHPEAGERSPGSAPRPGFAADREPGGGGGSARGRGACVLEAESAWALGPPAAAASRGARDAAGAAGAGAGAPGGPRGCEPPRRAPRWGPERPAPPRPAAGSRGPAAGRVSRLTRAGGVAGVRWAFLFRRKIKTLRPTPPGLYTDSARSEAEGRKMEKTKVLRDGTE</sequence>
<keyword evidence="3" id="KW-1185">Reference proteome</keyword>
<feature type="region of interest" description="Disordered" evidence="1">
    <location>
        <begin position="173"/>
        <end position="205"/>
    </location>
</feature>